<comment type="domain">
    <text evidence="10">The twin Cx2C motifs are involved in the recognition by the mitochondrial MIA40-ERV1 disulfide relay system. The formation of 2 disulfide bonds in the Cx2C motifs through dithiol/disulfide exchange reactions effectively traps the protein in the mitochondrial intermembrane space.</text>
</comment>
<dbReference type="Pfam" id="PF16803">
    <property type="entry name" value="DRE2_N"/>
    <property type="match status" value="1"/>
</dbReference>
<evidence type="ECO:0000256" key="11">
    <source>
        <dbReference type="SAM" id="MobiDB-lite"/>
    </source>
</evidence>
<evidence type="ECO:0000256" key="5">
    <source>
        <dbReference type="ARBA" id="ARBA00022714"/>
    </source>
</evidence>
<gene>
    <name evidence="14" type="ORF">UCRPC4_g04940</name>
</gene>
<comment type="cofactor">
    <cofactor evidence="10">
        <name>[2Fe-2S] cluster</name>
        <dbReference type="ChEBI" id="CHEBI:190135"/>
    </cofactor>
</comment>
<keyword evidence="4 10" id="KW-0963">Cytoplasm</keyword>
<feature type="region of interest" description="Disordered" evidence="11">
    <location>
        <begin position="1"/>
        <end position="24"/>
    </location>
</feature>
<keyword evidence="8 10" id="KW-0411">Iron-sulfur</keyword>
<feature type="binding site" evidence="10">
    <location>
        <position position="358"/>
    </location>
    <ligand>
        <name>[4Fe-4S] cluster</name>
        <dbReference type="ChEBI" id="CHEBI:49883"/>
    </ligand>
</feature>
<dbReference type="GO" id="GO:0009055">
    <property type="term" value="F:electron transfer activity"/>
    <property type="evidence" value="ECO:0007669"/>
    <property type="project" value="UniProtKB-UniRule"/>
</dbReference>
<keyword evidence="3 10" id="KW-0004">4Fe-4S</keyword>
<dbReference type="OrthoDB" id="311633at2759"/>
<keyword evidence="6 10" id="KW-0479">Metal-binding</keyword>
<feature type="compositionally biased region" description="Low complexity" evidence="11">
    <location>
        <begin position="9"/>
        <end position="24"/>
    </location>
</feature>
<feature type="binding site" evidence="10">
    <location>
        <position position="260"/>
    </location>
    <ligand>
        <name>[2Fe-2S] cluster</name>
        <dbReference type="ChEBI" id="CHEBI:190135"/>
    </ligand>
</feature>
<dbReference type="InterPro" id="IPR007785">
    <property type="entry name" value="Anamorsin"/>
</dbReference>
<dbReference type="PANTHER" id="PTHR13273">
    <property type="entry name" value="ANAMORSIN"/>
    <property type="match status" value="1"/>
</dbReference>
<proteinExistence type="inferred from homology"/>
<feature type="binding site" evidence="10">
    <location>
        <position position="275"/>
    </location>
    <ligand>
        <name>[2Fe-2S] cluster</name>
        <dbReference type="ChEBI" id="CHEBI:190135"/>
    </ligand>
</feature>
<evidence type="ECO:0000256" key="1">
    <source>
        <dbReference type="ARBA" id="ARBA00001966"/>
    </source>
</evidence>
<dbReference type="GO" id="GO:0046872">
    <property type="term" value="F:metal ion binding"/>
    <property type="evidence" value="ECO:0007669"/>
    <property type="project" value="UniProtKB-KW"/>
</dbReference>
<feature type="binding site" evidence="10">
    <location>
        <position position="350"/>
    </location>
    <ligand>
        <name>[4Fe-4S] cluster</name>
        <dbReference type="ChEBI" id="CHEBI:49883"/>
    </ligand>
</feature>
<dbReference type="Pfam" id="PF05093">
    <property type="entry name" value="CIAPIN1"/>
    <property type="match status" value="1"/>
</dbReference>
<dbReference type="HAMAP" id="MF_03115">
    <property type="entry name" value="Anamorsin"/>
    <property type="match status" value="1"/>
</dbReference>
<evidence type="ECO:0000256" key="8">
    <source>
        <dbReference type="ARBA" id="ARBA00023014"/>
    </source>
</evidence>
<feature type="short sequence motif" description="Cx2C motif 1" evidence="10">
    <location>
        <begin position="347"/>
        <end position="350"/>
    </location>
</feature>
<keyword evidence="9 10" id="KW-0496">Mitochondrion</keyword>
<organism evidence="14 15">
    <name type="scientific">Phaeomoniella chlamydospora</name>
    <name type="common">Phaeoacremonium chlamydosporum</name>
    <dbReference type="NCBI Taxonomy" id="158046"/>
    <lineage>
        <taxon>Eukaryota</taxon>
        <taxon>Fungi</taxon>
        <taxon>Dikarya</taxon>
        <taxon>Ascomycota</taxon>
        <taxon>Pezizomycotina</taxon>
        <taxon>Eurotiomycetes</taxon>
        <taxon>Chaetothyriomycetidae</taxon>
        <taxon>Phaeomoniellales</taxon>
        <taxon>Phaeomoniellaceae</taxon>
        <taxon>Phaeomoniella</taxon>
    </lineage>
</organism>
<comment type="subcellular location">
    <subcellularLocation>
        <location evidence="10">Cytoplasm</location>
    </subcellularLocation>
    <subcellularLocation>
        <location evidence="10">Mitochondrion intermembrane space</location>
    </subcellularLocation>
</comment>
<feature type="domain" description="Fe-S cluster assembly protein Dre2 N-terminal" evidence="13">
    <location>
        <begin position="29"/>
        <end position="161"/>
    </location>
</feature>
<comment type="domain">
    <text evidence="10">The N-terminal domain has structural similarity with S-adenosyl-L-methionine-dependent methyltransferases, but does not bind S-adenosyl-L-methionine. It is required for correct assembly of the 2 Fe-S clusters.</text>
</comment>
<reference evidence="14 15" key="1">
    <citation type="submission" date="2015-05" db="EMBL/GenBank/DDBJ databases">
        <title>Distinctive expansion of gene families associated with plant cell wall degradation and secondary metabolism in the genomes of grapevine trunk pathogens.</title>
        <authorList>
            <person name="Lawrence D.P."/>
            <person name="Travadon R."/>
            <person name="Rolshausen P.E."/>
            <person name="Baumgartner K."/>
        </authorList>
    </citation>
    <scope>NUCLEOTIDE SEQUENCE [LARGE SCALE GENOMIC DNA]</scope>
    <source>
        <strain evidence="14">UCRPC4</strain>
    </source>
</reference>
<evidence type="ECO:0000256" key="9">
    <source>
        <dbReference type="ARBA" id="ARBA00023128"/>
    </source>
</evidence>
<evidence type="ECO:0000256" key="4">
    <source>
        <dbReference type="ARBA" id="ARBA00022490"/>
    </source>
</evidence>
<dbReference type="Proteomes" id="UP000053317">
    <property type="component" value="Unassembled WGS sequence"/>
</dbReference>
<feature type="region of interest" description="Fe-S binding site B" evidence="10">
    <location>
        <begin position="347"/>
        <end position="361"/>
    </location>
</feature>
<sequence length="385" mass="40561">MAPSVAIDTTSDFSFPSTTPPFASQSTERTLLLSPPSLSSNPAKLSAILANYDRTTTELQMLDRIFYGMVTLPQSTYSLILILTDADGSRTESQKIISQQILDLLTKALKPDGKLQSQDGSYGATEGSSERNEAVFAGLTVNPSGNGFVKPAHSNEAVPLRFGKKKITAAAPVAPTSNGVSQAAGGFSANQPTGSVSLPLNANGKRDSASVPAGVGFVDFSDDFDYPMDDPENSDDELIDENTLLDESDILRPVKVPKECAPKAKRRRACKDCTCGLAAKLEAEDRAKREKADAALAALKPNPPATNGFSNGTNGTTAKKNGNNDAMLAADDLAELDFTVPGKVGSCGNCALGDAFRCEGCPYIGLPAFKPGEEVRIMEGDDIQL</sequence>
<comment type="similarity">
    <text evidence="2 10">Belongs to the anamorsin family.</text>
</comment>
<feature type="binding site" evidence="10">
    <location>
        <position position="347"/>
    </location>
    <ligand>
        <name>[4Fe-4S] cluster</name>
        <dbReference type="ChEBI" id="CHEBI:49883"/>
    </ligand>
</feature>
<comment type="caution">
    <text evidence="14">The sequence shown here is derived from an EMBL/GenBank/DDBJ whole genome shotgun (WGS) entry which is preliminary data.</text>
</comment>
<dbReference type="GO" id="GO:0016226">
    <property type="term" value="P:iron-sulfur cluster assembly"/>
    <property type="evidence" value="ECO:0007669"/>
    <property type="project" value="UniProtKB-UniRule"/>
</dbReference>
<feature type="binding site" evidence="10">
    <location>
        <position position="270"/>
    </location>
    <ligand>
        <name>[2Fe-2S] cluster</name>
        <dbReference type="ChEBI" id="CHEBI:190135"/>
    </ligand>
</feature>
<comment type="domain">
    <text evidence="10">The C-terminal domain binds 2 Fe-S clusters but is otherwise mostly in an intrinsically disordered conformation.</text>
</comment>
<keyword evidence="15" id="KW-1185">Reference proteome</keyword>
<dbReference type="GO" id="GO:0051537">
    <property type="term" value="F:2 iron, 2 sulfur cluster binding"/>
    <property type="evidence" value="ECO:0007669"/>
    <property type="project" value="UniProtKB-UniRule"/>
</dbReference>
<evidence type="ECO:0000256" key="3">
    <source>
        <dbReference type="ARBA" id="ARBA00022485"/>
    </source>
</evidence>
<protein>
    <submittedName>
        <fullName evidence="14">Uncharacterized protein</fullName>
    </submittedName>
</protein>
<comment type="caution">
    <text evidence="10">Lacks conserved residue(s) required for the propagation of feature annotation.</text>
</comment>
<dbReference type="EMBL" id="LCWF01000121">
    <property type="protein sequence ID" value="KKY18471.1"/>
    <property type="molecule type" value="Genomic_DNA"/>
</dbReference>
<feature type="binding site" evidence="10">
    <location>
        <position position="361"/>
    </location>
    <ligand>
        <name>[4Fe-4S] cluster</name>
        <dbReference type="ChEBI" id="CHEBI:49883"/>
    </ligand>
</feature>
<dbReference type="GO" id="GO:0051539">
    <property type="term" value="F:4 iron, 4 sulfur cluster binding"/>
    <property type="evidence" value="ECO:0007669"/>
    <property type="project" value="UniProtKB-KW"/>
</dbReference>
<evidence type="ECO:0000313" key="14">
    <source>
        <dbReference type="EMBL" id="KKY18471.1"/>
    </source>
</evidence>
<dbReference type="GO" id="GO:0005758">
    <property type="term" value="C:mitochondrial intermembrane space"/>
    <property type="evidence" value="ECO:0007669"/>
    <property type="project" value="UniProtKB-SubCell"/>
</dbReference>
<evidence type="ECO:0000256" key="10">
    <source>
        <dbReference type="HAMAP-Rule" id="MF_03115"/>
    </source>
</evidence>
<dbReference type="PANTHER" id="PTHR13273:SF14">
    <property type="entry name" value="ANAMORSIN"/>
    <property type="match status" value="1"/>
</dbReference>
<dbReference type="Gene3D" id="3.40.50.11000">
    <property type="entry name" value="Fe-S cluster assembly protein Dre2, N-terminal domain"/>
    <property type="match status" value="1"/>
</dbReference>
<feature type="binding site" evidence="10">
    <location>
        <position position="273"/>
    </location>
    <ligand>
        <name>[2Fe-2S] cluster</name>
        <dbReference type="ChEBI" id="CHEBI:190135"/>
    </ligand>
</feature>
<name>A0A0G2E807_PHACM</name>
<evidence type="ECO:0000256" key="2">
    <source>
        <dbReference type="ARBA" id="ARBA00008169"/>
    </source>
</evidence>
<evidence type="ECO:0000259" key="13">
    <source>
        <dbReference type="Pfam" id="PF16803"/>
    </source>
</evidence>
<evidence type="ECO:0000256" key="6">
    <source>
        <dbReference type="ARBA" id="ARBA00022723"/>
    </source>
</evidence>
<feature type="region of interest" description="Disordered" evidence="11">
    <location>
        <begin position="299"/>
        <end position="319"/>
    </location>
</feature>
<feature type="short sequence motif" description="Cx2C motif 2" evidence="10">
    <location>
        <begin position="358"/>
        <end position="361"/>
    </location>
</feature>
<dbReference type="InterPro" id="IPR046408">
    <property type="entry name" value="CIAPIN1"/>
</dbReference>
<keyword evidence="7 10" id="KW-0408">Iron</keyword>
<evidence type="ECO:0000256" key="7">
    <source>
        <dbReference type="ARBA" id="ARBA00023004"/>
    </source>
</evidence>
<feature type="domain" description="Anamorsin C-terminal" evidence="12">
    <location>
        <begin position="256"/>
        <end position="377"/>
    </location>
</feature>
<reference evidence="14 15" key="2">
    <citation type="submission" date="2015-05" db="EMBL/GenBank/DDBJ databases">
        <authorList>
            <person name="Morales-Cruz A."/>
            <person name="Amrine K.C."/>
            <person name="Cantu D."/>
        </authorList>
    </citation>
    <scope>NUCLEOTIDE SEQUENCE [LARGE SCALE GENOMIC DNA]</scope>
    <source>
        <strain evidence="14">UCRPC4</strain>
    </source>
</reference>
<accession>A0A0G2E807</accession>
<dbReference type="AlphaFoldDB" id="A0A0G2E807"/>
<dbReference type="InterPro" id="IPR031838">
    <property type="entry name" value="Dre2_N"/>
</dbReference>
<evidence type="ECO:0000313" key="15">
    <source>
        <dbReference type="Proteomes" id="UP000053317"/>
    </source>
</evidence>
<evidence type="ECO:0000259" key="12">
    <source>
        <dbReference type="Pfam" id="PF05093"/>
    </source>
</evidence>
<keyword evidence="5 10" id="KW-0001">2Fe-2S</keyword>
<comment type="cofactor">
    <cofactor evidence="1 10">
        <name>[4Fe-4S] cluster</name>
        <dbReference type="ChEBI" id="CHEBI:49883"/>
    </cofactor>
</comment>